<dbReference type="AlphaFoldDB" id="A0AAV7Q980"/>
<dbReference type="EMBL" id="JANPWB010000010">
    <property type="protein sequence ID" value="KAJ1136868.1"/>
    <property type="molecule type" value="Genomic_DNA"/>
</dbReference>
<reference evidence="1" key="1">
    <citation type="journal article" date="2022" name="bioRxiv">
        <title>Sequencing and chromosome-scale assembly of the giantPleurodeles waltlgenome.</title>
        <authorList>
            <person name="Brown T."/>
            <person name="Elewa A."/>
            <person name="Iarovenko S."/>
            <person name="Subramanian E."/>
            <person name="Araus A.J."/>
            <person name="Petzold A."/>
            <person name="Susuki M."/>
            <person name="Suzuki K.-i.T."/>
            <person name="Hayashi T."/>
            <person name="Toyoda A."/>
            <person name="Oliveira C."/>
            <person name="Osipova E."/>
            <person name="Leigh N.D."/>
            <person name="Simon A."/>
            <person name="Yun M.H."/>
        </authorList>
    </citation>
    <scope>NUCLEOTIDE SEQUENCE</scope>
    <source>
        <strain evidence="1">20211129_DDA</strain>
        <tissue evidence="1">Liver</tissue>
    </source>
</reference>
<evidence type="ECO:0000313" key="1">
    <source>
        <dbReference type="EMBL" id="KAJ1136868.1"/>
    </source>
</evidence>
<proteinExistence type="predicted"/>
<evidence type="ECO:0000313" key="2">
    <source>
        <dbReference type="Proteomes" id="UP001066276"/>
    </source>
</evidence>
<name>A0AAV7Q980_PLEWA</name>
<protein>
    <submittedName>
        <fullName evidence="1">Uncharacterized protein</fullName>
    </submittedName>
</protein>
<sequence>MRWAVDCRWARMMRRSTLGSEAHGRAWLLECLEGTAHEDALAQLLPTLGGSGPDERNELGGGGGPDALSLIVTDVHRSVHHVEYLCRTVSVHNPVLLMPNWHREHSQIPDWRLRVEVLEDPELKHTIGETGYAGSS</sequence>
<organism evidence="1 2">
    <name type="scientific">Pleurodeles waltl</name>
    <name type="common">Iberian ribbed newt</name>
    <dbReference type="NCBI Taxonomy" id="8319"/>
    <lineage>
        <taxon>Eukaryota</taxon>
        <taxon>Metazoa</taxon>
        <taxon>Chordata</taxon>
        <taxon>Craniata</taxon>
        <taxon>Vertebrata</taxon>
        <taxon>Euteleostomi</taxon>
        <taxon>Amphibia</taxon>
        <taxon>Batrachia</taxon>
        <taxon>Caudata</taxon>
        <taxon>Salamandroidea</taxon>
        <taxon>Salamandridae</taxon>
        <taxon>Pleurodelinae</taxon>
        <taxon>Pleurodeles</taxon>
    </lineage>
</organism>
<comment type="caution">
    <text evidence="1">The sequence shown here is derived from an EMBL/GenBank/DDBJ whole genome shotgun (WGS) entry which is preliminary data.</text>
</comment>
<gene>
    <name evidence="1" type="ORF">NDU88_003282</name>
</gene>
<keyword evidence="2" id="KW-1185">Reference proteome</keyword>
<dbReference type="Proteomes" id="UP001066276">
    <property type="component" value="Chromosome 6"/>
</dbReference>
<accession>A0AAV7Q980</accession>